<dbReference type="GeneID" id="28729028"/>
<accession>A0A0M9VQE2</accession>
<feature type="transmembrane region" description="Helical" evidence="1">
    <location>
        <begin position="41"/>
        <end position="62"/>
    </location>
</feature>
<dbReference type="GO" id="GO:0006888">
    <property type="term" value="P:endoplasmic reticulum to Golgi vesicle-mediated transport"/>
    <property type="evidence" value="ECO:0007669"/>
    <property type="project" value="InterPro"/>
</dbReference>
<dbReference type="GO" id="GO:0005737">
    <property type="term" value="C:cytoplasm"/>
    <property type="evidence" value="ECO:0007669"/>
    <property type="project" value="GOC"/>
</dbReference>
<proteinExistence type="predicted"/>
<feature type="transmembrane region" description="Helical" evidence="1">
    <location>
        <begin position="68"/>
        <end position="88"/>
    </location>
</feature>
<dbReference type="EMBL" id="LGAV01000002">
    <property type="protein sequence ID" value="KOS15399.1"/>
    <property type="molecule type" value="Genomic_DNA"/>
</dbReference>
<sequence length="179" mass="19381">MTSVLAVYTWCCGAVAVLGLLTSVAWSLIHLSQWIEAYPLRARWIGVRYAQVQLGLVLLMYVCGHLPLPAAVLCASLGVYGLICMWPATWPSQSRPPIVARAVWGVGVPLAAHASLTSHYGGVQHAWIAHAHGFAQEAPSLPYAQAHEVVALIAGLVWALPVYQFVSETTQTWSLPTRT</sequence>
<organism evidence="2 3">
    <name type="scientific">Malassezia pachydermatis</name>
    <dbReference type="NCBI Taxonomy" id="77020"/>
    <lineage>
        <taxon>Eukaryota</taxon>
        <taxon>Fungi</taxon>
        <taxon>Dikarya</taxon>
        <taxon>Basidiomycota</taxon>
        <taxon>Ustilaginomycotina</taxon>
        <taxon>Malasseziomycetes</taxon>
        <taxon>Malasseziales</taxon>
        <taxon>Malasseziaceae</taxon>
        <taxon>Malassezia</taxon>
    </lineage>
</organism>
<evidence type="ECO:0000313" key="2">
    <source>
        <dbReference type="EMBL" id="KOS15399.1"/>
    </source>
</evidence>
<keyword evidence="1" id="KW-0812">Transmembrane</keyword>
<dbReference type="AlphaFoldDB" id="A0A0M9VQE2"/>
<evidence type="ECO:0000313" key="3">
    <source>
        <dbReference type="Proteomes" id="UP000037751"/>
    </source>
</evidence>
<dbReference type="Pfam" id="PF04148">
    <property type="entry name" value="Erv26"/>
    <property type="match status" value="1"/>
</dbReference>
<comment type="caution">
    <text evidence="2">The sequence shown here is derived from an EMBL/GenBank/DDBJ whole genome shotgun (WGS) entry which is preliminary data.</text>
</comment>
<dbReference type="GO" id="GO:0097020">
    <property type="term" value="F:COPII receptor activity"/>
    <property type="evidence" value="ECO:0007669"/>
    <property type="project" value="InterPro"/>
</dbReference>
<gene>
    <name evidence="2" type="ORF">Malapachy_2665</name>
</gene>
<feature type="transmembrane region" description="Helical" evidence="1">
    <location>
        <begin position="6"/>
        <end position="29"/>
    </location>
</feature>
<keyword evidence="1" id="KW-1133">Transmembrane helix</keyword>
<protein>
    <submittedName>
        <fullName evidence="2">Uncharacterized protein</fullName>
    </submittedName>
</protein>
<keyword evidence="1" id="KW-0472">Membrane</keyword>
<dbReference type="InterPro" id="IPR007277">
    <property type="entry name" value="Svp26/Tex261"/>
</dbReference>
<dbReference type="GO" id="GO:0016020">
    <property type="term" value="C:membrane"/>
    <property type="evidence" value="ECO:0007669"/>
    <property type="project" value="InterPro"/>
</dbReference>
<dbReference type="Proteomes" id="UP000037751">
    <property type="component" value="Unassembled WGS sequence"/>
</dbReference>
<dbReference type="STRING" id="77020.A0A0M9VQE2"/>
<keyword evidence="3" id="KW-1185">Reference proteome</keyword>
<reference evidence="2 3" key="1">
    <citation type="submission" date="2015-07" db="EMBL/GenBank/DDBJ databases">
        <title>Draft Genome Sequence of Malassezia furfur CBS1878 and Malassezia pachydermatis CBS1879.</title>
        <authorList>
            <person name="Triana S."/>
            <person name="Ohm R."/>
            <person name="Gonzalez A."/>
            <person name="DeCock H."/>
            <person name="Restrepo S."/>
            <person name="Celis A."/>
        </authorList>
    </citation>
    <scope>NUCLEOTIDE SEQUENCE [LARGE SCALE GENOMIC DNA]</scope>
    <source>
        <strain evidence="2 3">CBS 1879</strain>
    </source>
</reference>
<dbReference type="RefSeq" id="XP_017993031.1">
    <property type="nucleotide sequence ID" value="XM_018137153.1"/>
</dbReference>
<dbReference type="OrthoDB" id="3362808at2759"/>
<evidence type="ECO:0000256" key="1">
    <source>
        <dbReference type="SAM" id="Phobius"/>
    </source>
</evidence>
<name>A0A0M9VQE2_9BASI</name>
<dbReference type="VEuPathDB" id="FungiDB:Malapachy_2665"/>